<dbReference type="Proteomes" id="UP000624244">
    <property type="component" value="Unassembled WGS sequence"/>
</dbReference>
<comment type="caution">
    <text evidence="2">The sequence shown here is derived from an EMBL/GenBank/DDBJ whole genome shotgun (WGS) entry which is preliminary data.</text>
</comment>
<feature type="region of interest" description="Disordered" evidence="1">
    <location>
        <begin position="1"/>
        <end position="26"/>
    </location>
</feature>
<protein>
    <submittedName>
        <fullName evidence="2">Uncharacterized protein</fullName>
    </submittedName>
</protein>
<feature type="compositionally biased region" description="Polar residues" evidence="1">
    <location>
        <begin position="1"/>
        <end position="12"/>
    </location>
</feature>
<reference evidence="2" key="1">
    <citation type="submission" date="2019-11" db="EMBL/GenBank/DDBJ databases">
        <title>Bipolaris sorokiniana Genome sequencing.</title>
        <authorList>
            <person name="Wang H."/>
        </authorList>
    </citation>
    <scope>NUCLEOTIDE SEQUENCE</scope>
</reference>
<dbReference type="AlphaFoldDB" id="A0A8H6DY55"/>
<proteinExistence type="predicted"/>
<sequence length="63" mass="7181">MPSNSAGRNSILDSKPNPKKTEYSKGLRELFKGIDRSSKYPPKHLHTAMTPYSAYRTSYEHPL</sequence>
<evidence type="ECO:0000313" key="2">
    <source>
        <dbReference type="EMBL" id="KAF5852736.1"/>
    </source>
</evidence>
<accession>A0A8H6DY55</accession>
<evidence type="ECO:0000313" key="3">
    <source>
        <dbReference type="Proteomes" id="UP000624244"/>
    </source>
</evidence>
<name>A0A8H6DY55_COCSA</name>
<organism evidence="2 3">
    <name type="scientific">Cochliobolus sativus</name>
    <name type="common">Common root rot and spot blotch fungus</name>
    <name type="synonym">Bipolaris sorokiniana</name>
    <dbReference type="NCBI Taxonomy" id="45130"/>
    <lineage>
        <taxon>Eukaryota</taxon>
        <taxon>Fungi</taxon>
        <taxon>Dikarya</taxon>
        <taxon>Ascomycota</taxon>
        <taxon>Pezizomycotina</taxon>
        <taxon>Dothideomycetes</taxon>
        <taxon>Pleosporomycetidae</taxon>
        <taxon>Pleosporales</taxon>
        <taxon>Pleosporineae</taxon>
        <taxon>Pleosporaceae</taxon>
        <taxon>Bipolaris</taxon>
    </lineage>
</organism>
<dbReference type="EMBL" id="WNKQ01000003">
    <property type="protein sequence ID" value="KAF5852736.1"/>
    <property type="molecule type" value="Genomic_DNA"/>
</dbReference>
<evidence type="ECO:0000256" key="1">
    <source>
        <dbReference type="SAM" id="MobiDB-lite"/>
    </source>
</evidence>
<gene>
    <name evidence="2" type="ORF">GGP41_008177</name>
</gene>